<dbReference type="InterPro" id="IPR052593">
    <property type="entry name" value="MT-associated_AKAP9-binding"/>
</dbReference>
<dbReference type="InParanoid" id="A0A4W3JQ15"/>
<dbReference type="GO" id="GO:0005794">
    <property type="term" value="C:Golgi apparatus"/>
    <property type="evidence" value="ECO:0007669"/>
    <property type="project" value="TreeGrafter"/>
</dbReference>
<protein>
    <submittedName>
        <fullName evidence="2">Uncharacterized protein</fullName>
    </submittedName>
</protein>
<proteinExistence type="predicted"/>
<reference evidence="2" key="5">
    <citation type="submission" date="2025-09" db="UniProtKB">
        <authorList>
            <consortium name="Ensembl"/>
        </authorList>
    </citation>
    <scope>IDENTIFICATION</scope>
</reference>
<dbReference type="GO" id="GO:0007098">
    <property type="term" value="P:centrosome cycle"/>
    <property type="evidence" value="ECO:0007669"/>
    <property type="project" value="TreeGrafter"/>
</dbReference>
<dbReference type="GO" id="GO:1903358">
    <property type="term" value="P:regulation of Golgi organization"/>
    <property type="evidence" value="ECO:0007669"/>
    <property type="project" value="TreeGrafter"/>
</dbReference>
<reference evidence="3" key="2">
    <citation type="journal article" date="2007" name="PLoS Biol.">
        <title>Survey sequencing and comparative analysis of the elephant shark (Callorhinchus milii) genome.</title>
        <authorList>
            <person name="Venkatesh B."/>
            <person name="Kirkness E.F."/>
            <person name="Loh Y.H."/>
            <person name="Halpern A.L."/>
            <person name="Lee A.P."/>
            <person name="Johnson J."/>
            <person name="Dandona N."/>
            <person name="Viswanathan L.D."/>
            <person name="Tay A."/>
            <person name="Venter J.C."/>
            <person name="Strausberg R.L."/>
            <person name="Brenner S."/>
        </authorList>
    </citation>
    <scope>NUCLEOTIDE SEQUENCE [LARGE SCALE GENOMIC DNA]</scope>
</reference>
<feature type="coiled-coil region" evidence="1">
    <location>
        <begin position="267"/>
        <end position="312"/>
    </location>
</feature>
<dbReference type="STRING" id="7868.ENSCMIP00000040188"/>
<dbReference type="GO" id="GO:0005813">
    <property type="term" value="C:centrosome"/>
    <property type="evidence" value="ECO:0007669"/>
    <property type="project" value="TreeGrafter"/>
</dbReference>
<keyword evidence="1" id="KW-0175">Coiled coil</keyword>
<accession>A0A4W3JQ15</accession>
<dbReference type="Proteomes" id="UP000314986">
    <property type="component" value="Unassembled WGS sequence"/>
</dbReference>
<dbReference type="PANTHER" id="PTHR46501:SF2">
    <property type="entry name" value="MYOMEGALIN"/>
    <property type="match status" value="1"/>
</dbReference>
<dbReference type="PANTHER" id="PTHR46501">
    <property type="entry name" value="MYOMEGALIN"/>
    <property type="match status" value="1"/>
</dbReference>
<feature type="coiled-coil region" evidence="1">
    <location>
        <begin position="180"/>
        <end position="239"/>
    </location>
</feature>
<keyword evidence="3" id="KW-1185">Reference proteome</keyword>
<dbReference type="AlphaFoldDB" id="A0A4W3JQ15"/>
<evidence type="ECO:0000313" key="3">
    <source>
        <dbReference type="Proteomes" id="UP000314986"/>
    </source>
</evidence>
<feature type="coiled-coil region" evidence="1">
    <location>
        <begin position="40"/>
        <end position="116"/>
    </location>
</feature>
<evidence type="ECO:0000313" key="2">
    <source>
        <dbReference type="Ensembl" id="ENSCMIP00000040188.1"/>
    </source>
</evidence>
<evidence type="ECO:0000256" key="1">
    <source>
        <dbReference type="SAM" id="Coils"/>
    </source>
</evidence>
<reference evidence="3" key="1">
    <citation type="journal article" date="2006" name="Science">
        <title>Ancient noncoding elements conserved in the human genome.</title>
        <authorList>
            <person name="Venkatesh B."/>
            <person name="Kirkness E.F."/>
            <person name="Loh Y.H."/>
            <person name="Halpern A.L."/>
            <person name="Lee A.P."/>
            <person name="Johnson J."/>
            <person name="Dandona N."/>
            <person name="Viswanathan L.D."/>
            <person name="Tay A."/>
            <person name="Venter J.C."/>
            <person name="Strausberg R.L."/>
            <person name="Brenner S."/>
        </authorList>
    </citation>
    <scope>NUCLEOTIDE SEQUENCE [LARGE SCALE GENOMIC DNA]</scope>
</reference>
<name>A0A4W3JQ15_CALMI</name>
<dbReference type="GO" id="GO:0090063">
    <property type="term" value="P:positive regulation of microtubule nucleation"/>
    <property type="evidence" value="ECO:0007669"/>
    <property type="project" value="TreeGrafter"/>
</dbReference>
<dbReference type="Ensembl" id="ENSCMIT00000040760.1">
    <property type="protein sequence ID" value="ENSCMIP00000040188.1"/>
    <property type="gene ID" value="ENSCMIG00000016789.1"/>
</dbReference>
<dbReference type="OMA" id="YSEMMES"/>
<reference evidence="2" key="4">
    <citation type="submission" date="2025-08" db="UniProtKB">
        <authorList>
            <consortium name="Ensembl"/>
        </authorList>
    </citation>
    <scope>IDENTIFICATION</scope>
</reference>
<reference evidence="3" key="3">
    <citation type="journal article" date="2014" name="Nature">
        <title>Elephant shark genome provides unique insights into gnathostome evolution.</title>
        <authorList>
            <consortium name="International Elephant Shark Genome Sequencing Consortium"/>
            <person name="Venkatesh B."/>
            <person name="Lee A.P."/>
            <person name="Ravi V."/>
            <person name="Maurya A.K."/>
            <person name="Lian M.M."/>
            <person name="Swann J.B."/>
            <person name="Ohta Y."/>
            <person name="Flajnik M.F."/>
            <person name="Sutoh Y."/>
            <person name="Kasahara M."/>
            <person name="Hoon S."/>
            <person name="Gangu V."/>
            <person name="Roy S.W."/>
            <person name="Irimia M."/>
            <person name="Korzh V."/>
            <person name="Kondrychyn I."/>
            <person name="Lim Z.W."/>
            <person name="Tay B.H."/>
            <person name="Tohari S."/>
            <person name="Kong K.W."/>
            <person name="Ho S."/>
            <person name="Lorente-Galdos B."/>
            <person name="Quilez J."/>
            <person name="Marques-Bonet T."/>
            <person name="Raney B.J."/>
            <person name="Ingham P.W."/>
            <person name="Tay A."/>
            <person name="Hillier L.W."/>
            <person name="Minx P."/>
            <person name="Boehm T."/>
            <person name="Wilson R.K."/>
            <person name="Brenner S."/>
            <person name="Warren W.C."/>
        </authorList>
    </citation>
    <scope>NUCLEOTIDE SEQUENCE [LARGE SCALE GENOMIC DNA]</scope>
</reference>
<sequence length="400" mass="46756">MQNLIAKQQQQLRHYECAADQCGTELHEAQAQTQGLQVRIQETEAINKVLQEKLSEMECELKDVRQVAQKQEQSVQALSETRKNKDEEAEDLYHVIDSQNETLTKLREMLHRSQLESLKRCAACQGAEGKPGTLQAELLELQSASFSNQLSLQRQQRLVRQKGYELAEAQRCQGLIQAELQETKEQKVAAVNLNQELRNTIQQIRQELQEKERQYKALETEHERELNIQEQSIECLKENLRDKEHFLQQYIELFDCQQSTKERDPLVDKLRERIKERDKALERAIDDKFSTLEEKEGEIRQLHLALREKERDLDRVRCILSNNEETISSLDGLIKGKGLELEQTTMAYRSLQWLKQEVEEKHGRALKEKETVIAQLQAALHARNRELEVRLLTSTLIENR</sequence>
<dbReference type="GeneTree" id="ENSGT00950000183190"/>
<organism evidence="2 3">
    <name type="scientific">Callorhinchus milii</name>
    <name type="common">Ghost shark</name>
    <dbReference type="NCBI Taxonomy" id="7868"/>
    <lineage>
        <taxon>Eukaryota</taxon>
        <taxon>Metazoa</taxon>
        <taxon>Chordata</taxon>
        <taxon>Craniata</taxon>
        <taxon>Vertebrata</taxon>
        <taxon>Chondrichthyes</taxon>
        <taxon>Holocephali</taxon>
        <taxon>Chimaeriformes</taxon>
        <taxon>Callorhinchidae</taxon>
        <taxon>Callorhinchus</taxon>
    </lineage>
</organism>
<dbReference type="GO" id="GO:0060090">
    <property type="term" value="F:molecular adaptor activity"/>
    <property type="evidence" value="ECO:0007669"/>
    <property type="project" value="TreeGrafter"/>
</dbReference>